<dbReference type="KEGG" id="wna:KA717_06760"/>
<name>A0A977KYZ2_9CYAN</name>
<sequence>MSAGHLENVSKIQIKTLIEDKEILIKTNEHYAFQVPLAETYFRQQVE</sequence>
<reference evidence="1" key="1">
    <citation type="submission" date="2021-04" db="EMBL/GenBank/DDBJ databases">
        <title>Genome sequence of Woronichinia naegeliana from Washington state freshwater lake bloom.</title>
        <authorList>
            <person name="Dreher T.W."/>
        </authorList>
    </citation>
    <scope>NUCLEOTIDE SEQUENCE</scope>
    <source>
        <strain evidence="1">WA131</strain>
    </source>
</reference>
<dbReference type="AlphaFoldDB" id="A0A977KYZ2"/>
<dbReference type="EMBL" id="CP073041">
    <property type="protein sequence ID" value="UXE62462.1"/>
    <property type="molecule type" value="Genomic_DNA"/>
</dbReference>
<accession>A0A977KYZ2</accession>
<gene>
    <name evidence="1" type="ORF">KA717_06760</name>
</gene>
<protein>
    <submittedName>
        <fullName evidence="1">Uncharacterized protein</fullName>
    </submittedName>
</protein>
<proteinExistence type="predicted"/>
<organism evidence="1">
    <name type="scientific">Woronichinia naegeliana WA131</name>
    <dbReference type="NCBI Taxonomy" id="2824559"/>
    <lineage>
        <taxon>Bacteria</taxon>
        <taxon>Bacillati</taxon>
        <taxon>Cyanobacteriota</taxon>
        <taxon>Cyanophyceae</taxon>
        <taxon>Synechococcales</taxon>
        <taxon>Coelosphaeriaceae</taxon>
        <taxon>Woronichinia</taxon>
    </lineage>
</organism>
<evidence type="ECO:0000313" key="1">
    <source>
        <dbReference type="EMBL" id="UXE62462.1"/>
    </source>
</evidence>
<dbReference type="Proteomes" id="UP001065613">
    <property type="component" value="Chromosome"/>
</dbReference>